<dbReference type="GO" id="GO:0005829">
    <property type="term" value="C:cytosol"/>
    <property type="evidence" value="ECO:0007669"/>
    <property type="project" value="TreeGrafter"/>
</dbReference>
<dbReference type="GO" id="GO:0015935">
    <property type="term" value="C:small ribosomal subunit"/>
    <property type="evidence" value="ECO:0007669"/>
    <property type="project" value="TreeGrafter"/>
</dbReference>
<dbReference type="PANTHER" id="PTHR10871:SF1">
    <property type="entry name" value="SMALL RIBOSOMAL SUBUNIT PROTEIN US13M"/>
    <property type="match status" value="1"/>
</dbReference>
<evidence type="ECO:0000256" key="3">
    <source>
        <dbReference type="ARBA" id="ARBA00023274"/>
    </source>
</evidence>
<dbReference type="AlphaFoldDB" id="A0A346KN87"/>
<dbReference type="PIRSF" id="PIRSF002134">
    <property type="entry name" value="Ribosomal_S13"/>
    <property type="match status" value="1"/>
</dbReference>
<comment type="similarity">
    <text evidence="1 4">Belongs to the universal ribosomal protein uS13 family.</text>
</comment>
<accession>A0A346KN87</accession>
<keyword evidence="3 4" id="KW-0687">Ribonucleoprotein</keyword>
<evidence type="ECO:0000256" key="2">
    <source>
        <dbReference type="ARBA" id="ARBA00022980"/>
    </source>
</evidence>
<dbReference type="InterPro" id="IPR001892">
    <property type="entry name" value="Ribosomal_uS13"/>
</dbReference>
<dbReference type="Pfam" id="PF00416">
    <property type="entry name" value="Ribosomal_S13"/>
    <property type="match status" value="1"/>
</dbReference>
<sequence length="121" mass="13978">MAQLSFKLRGIPLPKHKNILYAFSNIPGINKYRLKVLLLISGISVHKKIKDLSVKELQELRKILDRLNFSILTDLTKEIKESKLKYWNIKSLRGVRLMKGLPVRGQRTKNNAKTATKLNKL</sequence>
<organism evidence="5">
    <name type="scientific">Apicomplexa sp. WK-2018_Corallicola</name>
    <dbReference type="NCBI Taxonomy" id="2304055"/>
    <lineage>
        <taxon>Eukaryota</taxon>
        <taxon>Sar</taxon>
        <taxon>Alveolata</taxon>
        <taxon>Apicomplexa</taxon>
    </lineage>
</organism>
<gene>
    <name evidence="5" type="primary">rps13</name>
</gene>
<proteinExistence type="inferred from homology"/>
<keyword evidence="2 4" id="KW-0689">Ribosomal protein</keyword>
<dbReference type="Gene3D" id="1.10.8.50">
    <property type="match status" value="1"/>
</dbReference>
<dbReference type="Gene3D" id="4.10.910.10">
    <property type="entry name" value="30s ribosomal protein s13, domain 2"/>
    <property type="match status" value="1"/>
</dbReference>
<dbReference type="GO" id="GO:0006412">
    <property type="term" value="P:translation"/>
    <property type="evidence" value="ECO:0007669"/>
    <property type="project" value="InterPro"/>
</dbReference>
<reference evidence="5" key="1">
    <citation type="submission" date="2018-05" db="EMBL/GenBank/DDBJ databases">
        <title>A widespread coral-associated apicomplexan with an unusual plastid.</title>
        <authorList>
            <person name="Kwong W.K."/>
            <person name="Keeling P.J."/>
        </authorList>
    </citation>
    <scope>NUCLEOTIDE SEQUENCE</scope>
</reference>
<dbReference type="InterPro" id="IPR027437">
    <property type="entry name" value="Rbsml_uS13_C"/>
</dbReference>
<dbReference type="PANTHER" id="PTHR10871">
    <property type="entry name" value="30S RIBOSOMAL PROTEIN S13/40S RIBOSOMAL PROTEIN S18"/>
    <property type="match status" value="1"/>
</dbReference>
<dbReference type="GO" id="GO:0003723">
    <property type="term" value="F:RNA binding"/>
    <property type="evidence" value="ECO:0007669"/>
    <property type="project" value="InterPro"/>
</dbReference>
<dbReference type="InterPro" id="IPR010979">
    <property type="entry name" value="Ribosomal_uS13-like_H2TH"/>
</dbReference>
<name>A0A346KN87_9APIC</name>
<evidence type="ECO:0000256" key="1">
    <source>
        <dbReference type="ARBA" id="ARBA00008080"/>
    </source>
</evidence>
<dbReference type="PROSITE" id="PS50159">
    <property type="entry name" value="RIBOSOMAL_S13_2"/>
    <property type="match status" value="1"/>
</dbReference>
<protein>
    <submittedName>
        <fullName evidence="5">Rps13</fullName>
    </submittedName>
</protein>
<dbReference type="EMBL" id="MH304845">
    <property type="protein sequence ID" value="AXP85378.1"/>
    <property type="molecule type" value="Genomic_DNA"/>
</dbReference>
<dbReference type="GO" id="GO:0003735">
    <property type="term" value="F:structural constituent of ribosome"/>
    <property type="evidence" value="ECO:0007669"/>
    <property type="project" value="InterPro"/>
</dbReference>
<dbReference type="SUPFAM" id="SSF46946">
    <property type="entry name" value="S13-like H2TH domain"/>
    <property type="match status" value="1"/>
</dbReference>
<evidence type="ECO:0000313" key="5">
    <source>
        <dbReference type="EMBL" id="AXP85378.1"/>
    </source>
</evidence>
<evidence type="ECO:0000256" key="4">
    <source>
        <dbReference type="RuleBase" id="RU003830"/>
    </source>
</evidence>